<organism evidence="2">
    <name type="scientific">Notodromas monacha</name>
    <dbReference type="NCBI Taxonomy" id="399045"/>
    <lineage>
        <taxon>Eukaryota</taxon>
        <taxon>Metazoa</taxon>
        <taxon>Ecdysozoa</taxon>
        <taxon>Arthropoda</taxon>
        <taxon>Crustacea</taxon>
        <taxon>Oligostraca</taxon>
        <taxon>Ostracoda</taxon>
        <taxon>Podocopa</taxon>
        <taxon>Podocopida</taxon>
        <taxon>Cypridocopina</taxon>
        <taxon>Cypridoidea</taxon>
        <taxon>Cyprididae</taxon>
        <taxon>Notodromas</taxon>
    </lineage>
</organism>
<gene>
    <name evidence="2" type="ORF">NMOB1V02_LOCUS7036</name>
</gene>
<feature type="signal peptide" evidence="1">
    <location>
        <begin position="1"/>
        <end position="24"/>
    </location>
</feature>
<evidence type="ECO:0000313" key="2">
    <source>
        <dbReference type="EMBL" id="CAD7279363.1"/>
    </source>
</evidence>
<dbReference type="EMBL" id="CAJPEX010001605">
    <property type="protein sequence ID" value="CAG0919515.1"/>
    <property type="molecule type" value="Genomic_DNA"/>
</dbReference>
<feature type="chain" id="PRO_5036210156" evidence="1">
    <location>
        <begin position="25"/>
        <end position="68"/>
    </location>
</feature>
<dbReference type="Proteomes" id="UP000678499">
    <property type="component" value="Unassembled WGS sequence"/>
</dbReference>
<sequence>MSGPFSMLLLMLIVVLQLEHQVLGYSFSDQYFSGEGKKFGKEKVAFAVSGPKGDEGTPFMYPKQHNIL</sequence>
<keyword evidence="1" id="KW-0732">Signal</keyword>
<proteinExistence type="predicted"/>
<accession>A0A7R9BQ01</accession>
<name>A0A7R9BQ01_9CRUS</name>
<keyword evidence="3" id="KW-1185">Reference proteome</keyword>
<protein>
    <submittedName>
        <fullName evidence="2">Uncharacterized protein</fullName>
    </submittedName>
</protein>
<evidence type="ECO:0000313" key="3">
    <source>
        <dbReference type="Proteomes" id="UP000678499"/>
    </source>
</evidence>
<dbReference type="AlphaFoldDB" id="A0A7R9BQ01"/>
<dbReference type="EMBL" id="OA883642">
    <property type="protein sequence ID" value="CAD7279363.1"/>
    <property type="molecule type" value="Genomic_DNA"/>
</dbReference>
<reference evidence="2" key="1">
    <citation type="submission" date="2020-11" db="EMBL/GenBank/DDBJ databases">
        <authorList>
            <person name="Tran Van P."/>
        </authorList>
    </citation>
    <scope>NUCLEOTIDE SEQUENCE</scope>
</reference>
<evidence type="ECO:0000256" key="1">
    <source>
        <dbReference type="SAM" id="SignalP"/>
    </source>
</evidence>